<dbReference type="RefSeq" id="WP_284054628.1">
    <property type="nucleotide sequence ID" value="NZ_JAGRQC010000004.1"/>
</dbReference>
<sequence length="188" mass="20118">MPQRGATMMKRSMLLVTGAATLLAGCGGSDDFSAKNASVADVASKTKQMQRQEPGEWETTTQITALDNPDIPKGSPTAKLMMEQLGQKQTQKTCVTRPSTARPVFAQAVDPTGQCRYDHISLKQGHIDALLACPAPDGGGTVEMRHRGTFTPKSFDVEATMTRKDSNGGRAGTMTMRITAKRIGDCKA</sequence>
<dbReference type="Pfam" id="PF12276">
    <property type="entry name" value="DUF3617"/>
    <property type="match status" value="1"/>
</dbReference>
<dbReference type="EMBL" id="JAGRQC010000004">
    <property type="protein sequence ID" value="MBR0553360.1"/>
    <property type="molecule type" value="Genomic_DNA"/>
</dbReference>
<reference evidence="2" key="1">
    <citation type="submission" date="2021-04" db="EMBL/GenBank/DDBJ databases">
        <title>Ouciella asimina sp. nov., isolated from the surface seawater in the hydrothermal field of Okinawa Trough.</title>
        <authorList>
            <person name="Shuang W."/>
        </authorList>
    </citation>
    <scope>NUCLEOTIDE SEQUENCE</scope>
    <source>
        <strain evidence="2">LXI357</strain>
    </source>
</reference>
<organism evidence="2 3">
    <name type="scientific">Stakelama marina</name>
    <dbReference type="NCBI Taxonomy" id="2826939"/>
    <lineage>
        <taxon>Bacteria</taxon>
        <taxon>Pseudomonadati</taxon>
        <taxon>Pseudomonadota</taxon>
        <taxon>Alphaproteobacteria</taxon>
        <taxon>Sphingomonadales</taxon>
        <taxon>Sphingomonadaceae</taxon>
        <taxon>Stakelama</taxon>
    </lineage>
</organism>
<evidence type="ECO:0000256" key="1">
    <source>
        <dbReference type="SAM" id="SignalP"/>
    </source>
</evidence>
<protein>
    <submittedName>
        <fullName evidence="2">DUF3617 domain-containing protein</fullName>
    </submittedName>
</protein>
<name>A0A8T4IFN1_9SPHN</name>
<keyword evidence="3" id="KW-1185">Reference proteome</keyword>
<comment type="caution">
    <text evidence="2">The sequence shown here is derived from an EMBL/GenBank/DDBJ whole genome shotgun (WGS) entry which is preliminary data.</text>
</comment>
<dbReference type="Proteomes" id="UP000676996">
    <property type="component" value="Unassembled WGS sequence"/>
</dbReference>
<evidence type="ECO:0000313" key="3">
    <source>
        <dbReference type="Proteomes" id="UP000676996"/>
    </source>
</evidence>
<dbReference type="InterPro" id="IPR022061">
    <property type="entry name" value="DUF3617"/>
</dbReference>
<keyword evidence="1" id="KW-0732">Signal</keyword>
<feature type="chain" id="PRO_5035776927" evidence="1">
    <location>
        <begin position="25"/>
        <end position="188"/>
    </location>
</feature>
<proteinExistence type="predicted"/>
<evidence type="ECO:0000313" key="2">
    <source>
        <dbReference type="EMBL" id="MBR0553360.1"/>
    </source>
</evidence>
<dbReference type="PROSITE" id="PS51257">
    <property type="entry name" value="PROKAR_LIPOPROTEIN"/>
    <property type="match status" value="1"/>
</dbReference>
<dbReference type="AlphaFoldDB" id="A0A8T4IFN1"/>
<feature type="signal peptide" evidence="1">
    <location>
        <begin position="1"/>
        <end position="24"/>
    </location>
</feature>
<accession>A0A8T4IFN1</accession>
<gene>
    <name evidence="2" type="ORF">J7S20_12695</name>
</gene>